<comment type="similarity">
    <text evidence="2">Belongs to the major facilitator superfamily. EmrB family.</text>
</comment>
<dbReference type="Gene3D" id="1.20.1720.10">
    <property type="entry name" value="Multidrug resistance protein D"/>
    <property type="match status" value="1"/>
</dbReference>
<comment type="caution">
    <text evidence="11">The sequence shown here is derived from an EMBL/GenBank/DDBJ whole genome shotgun (WGS) entry which is preliminary data.</text>
</comment>
<evidence type="ECO:0000256" key="2">
    <source>
        <dbReference type="ARBA" id="ARBA00008537"/>
    </source>
</evidence>
<keyword evidence="3" id="KW-0813">Transport</keyword>
<evidence type="ECO:0000256" key="8">
    <source>
        <dbReference type="ARBA" id="ARBA00023251"/>
    </source>
</evidence>
<feature type="transmembrane region" description="Helical" evidence="9">
    <location>
        <begin position="83"/>
        <end position="102"/>
    </location>
</feature>
<dbReference type="PANTHER" id="PTHR42718">
    <property type="entry name" value="MAJOR FACILITATOR SUPERFAMILY MULTIDRUG TRANSPORTER MFSC"/>
    <property type="match status" value="1"/>
</dbReference>
<feature type="transmembrane region" description="Helical" evidence="9">
    <location>
        <begin position="51"/>
        <end position="71"/>
    </location>
</feature>
<evidence type="ECO:0000256" key="6">
    <source>
        <dbReference type="ARBA" id="ARBA00022989"/>
    </source>
</evidence>
<keyword evidence="4" id="KW-1003">Cell membrane</keyword>
<evidence type="ECO:0000256" key="5">
    <source>
        <dbReference type="ARBA" id="ARBA00022692"/>
    </source>
</evidence>
<gene>
    <name evidence="11" type="ORF">K7472_23285</name>
</gene>
<name>A0ABS7QX05_9ACTN</name>
<feature type="transmembrane region" description="Helical" evidence="9">
    <location>
        <begin position="471"/>
        <end position="488"/>
    </location>
</feature>
<accession>A0ABS7QX05</accession>
<dbReference type="InterPro" id="IPR036259">
    <property type="entry name" value="MFS_trans_sf"/>
</dbReference>
<feature type="transmembrane region" description="Helical" evidence="9">
    <location>
        <begin position="141"/>
        <end position="160"/>
    </location>
</feature>
<dbReference type="SUPFAM" id="SSF103473">
    <property type="entry name" value="MFS general substrate transporter"/>
    <property type="match status" value="1"/>
</dbReference>
<dbReference type="EMBL" id="JAINVZ010000018">
    <property type="protein sequence ID" value="MBY8887740.1"/>
    <property type="molecule type" value="Genomic_DNA"/>
</dbReference>
<feature type="transmembrane region" description="Helical" evidence="9">
    <location>
        <begin position="410"/>
        <end position="432"/>
    </location>
</feature>
<dbReference type="Proteomes" id="UP001198565">
    <property type="component" value="Unassembled WGS sequence"/>
</dbReference>
<reference evidence="11 12" key="1">
    <citation type="submission" date="2021-08" db="EMBL/GenBank/DDBJ databases">
        <title>Streptomyces sp. PTM05 isolated from lichen.</title>
        <authorList>
            <person name="Somphong A."/>
            <person name="Phongsopitanun W."/>
            <person name="Tanasupawat S."/>
        </authorList>
    </citation>
    <scope>NUCLEOTIDE SEQUENCE [LARGE SCALE GENOMIC DNA]</scope>
    <source>
        <strain evidence="11 12">Ptm05</strain>
    </source>
</reference>
<dbReference type="InterPro" id="IPR004638">
    <property type="entry name" value="EmrB-like"/>
</dbReference>
<evidence type="ECO:0000256" key="3">
    <source>
        <dbReference type="ARBA" id="ARBA00022448"/>
    </source>
</evidence>
<evidence type="ECO:0000313" key="11">
    <source>
        <dbReference type="EMBL" id="MBY8887740.1"/>
    </source>
</evidence>
<dbReference type="Pfam" id="PF07690">
    <property type="entry name" value="MFS_1"/>
    <property type="match status" value="1"/>
</dbReference>
<feature type="transmembrane region" description="Helical" evidence="9">
    <location>
        <begin position="335"/>
        <end position="354"/>
    </location>
</feature>
<dbReference type="CDD" id="cd17321">
    <property type="entry name" value="MFS_MMR_MDR_like"/>
    <property type="match status" value="1"/>
</dbReference>
<evidence type="ECO:0000256" key="1">
    <source>
        <dbReference type="ARBA" id="ARBA00004651"/>
    </source>
</evidence>
<keyword evidence="8" id="KW-0046">Antibiotic resistance</keyword>
<dbReference type="PANTHER" id="PTHR42718:SF9">
    <property type="entry name" value="MAJOR FACILITATOR SUPERFAMILY MULTIDRUG TRANSPORTER MFSC"/>
    <property type="match status" value="1"/>
</dbReference>
<evidence type="ECO:0000256" key="4">
    <source>
        <dbReference type="ARBA" id="ARBA00022475"/>
    </source>
</evidence>
<keyword evidence="5 9" id="KW-0812">Transmembrane</keyword>
<dbReference type="NCBIfam" id="TIGR00711">
    <property type="entry name" value="efflux_EmrB"/>
    <property type="match status" value="1"/>
</dbReference>
<comment type="subcellular location">
    <subcellularLocation>
        <location evidence="1">Cell membrane</location>
        <topology evidence="1">Multi-pass membrane protein</topology>
    </subcellularLocation>
</comment>
<feature type="transmembrane region" description="Helical" evidence="9">
    <location>
        <begin position="108"/>
        <end position="129"/>
    </location>
</feature>
<dbReference type="PRINTS" id="PR01036">
    <property type="entry name" value="TCRTETB"/>
</dbReference>
<evidence type="ECO:0000313" key="12">
    <source>
        <dbReference type="Proteomes" id="UP001198565"/>
    </source>
</evidence>
<feature type="transmembrane region" description="Helical" evidence="9">
    <location>
        <begin position="366"/>
        <end position="389"/>
    </location>
</feature>
<organism evidence="11 12">
    <name type="scientific">Streptantibioticus parmotrematis</name>
    <dbReference type="NCBI Taxonomy" id="2873249"/>
    <lineage>
        <taxon>Bacteria</taxon>
        <taxon>Bacillati</taxon>
        <taxon>Actinomycetota</taxon>
        <taxon>Actinomycetes</taxon>
        <taxon>Kitasatosporales</taxon>
        <taxon>Streptomycetaceae</taxon>
        <taxon>Streptantibioticus</taxon>
    </lineage>
</organism>
<feature type="transmembrane region" description="Helical" evidence="9">
    <location>
        <begin position="274"/>
        <end position="295"/>
    </location>
</feature>
<feature type="transmembrane region" description="Helical" evidence="9">
    <location>
        <begin position="301"/>
        <end position="323"/>
    </location>
</feature>
<feature type="transmembrane region" description="Helical" evidence="9">
    <location>
        <begin position="204"/>
        <end position="222"/>
    </location>
</feature>
<keyword evidence="12" id="KW-1185">Reference proteome</keyword>
<keyword evidence="7 9" id="KW-0472">Membrane</keyword>
<feature type="domain" description="Major facilitator superfamily (MFS) profile" evidence="10">
    <location>
        <begin position="17"/>
        <end position="495"/>
    </location>
</feature>
<evidence type="ECO:0000256" key="9">
    <source>
        <dbReference type="SAM" id="Phobius"/>
    </source>
</evidence>
<dbReference type="PROSITE" id="PS50850">
    <property type="entry name" value="MFS"/>
    <property type="match status" value="1"/>
</dbReference>
<sequence length="500" mass="50014">MDAGLGGACTAPRKGLVLGCLCVGLFMAMLDNLVVTTALPAIGRGLNAGTAGLQWVVETYSLVYASLLLTGGTLGDRWGRRRVYLLALALFTAGSAGCALAGSLPALVAGRACQAVGAALLTPGTLSILRHVFTGERERAQAIGVWSGVSGAGLTLGPAVGGPLVDHFGWAAAFWINVPIGVGGLLFAVRVLPVLPRTPVRMDPAGQATVVMGLAALVYVLVEGPVRGWGDPLVLGATAGAVVLLTVFVVLELRVAEPMVDVRLLAGRTAGVPAFAGFAVSFGFFGLGVFLSMYLQYVLGWSPTAAGLAMLPATAFTGAAAVVAGRICGRVGSRLPLAAGLVLVAVGLAGFTRYGTGARFVEFGWLLPVIGTGLGLTFTPISVAVLGAVPAARAGMASATVNMVREVGGVAGVAVLGAVLTSRFTASVHVALPPSQAAAVSHAVTSGAALATAPGPVRAVTDRAFMTGMHAAMWTGAALLAATAALVLSTMRGGRDGAAG</sequence>
<proteinExistence type="inferred from homology"/>
<dbReference type="Gene3D" id="1.20.1250.20">
    <property type="entry name" value="MFS general substrate transporter like domains"/>
    <property type="match status" value="1"/>
</dbReference>
<feature type="transmembrane region" description="Helical" evidence="9">
    <location>
        <begin position="172"/>
        <end position="192"/>
    </location>
</feature>
<evidence type="ECO:0000259" key="10">
    <source>
        <dbReference type="PROSITE" id="PS50850"/>
    </source>
</evidence>
<keyword evidence="6 9" id="KW-1133">Transmembrane helix</keyword>
<protein>
    <submittedName>
        <fullName evidence="11">MFS transporter</fullName>
    </submittedName>
</protein>
<dbReference type="InterPro" id="IPR020846">
    <property type="entry name" value="MFS_dom"/>
</dbReference>
<dbReference type="RefSeq" id="WP_222980542.1">
    <property type="nucleotide sequence ID" value="NZ_JAINVZ010000018.1"/>
</dbReference>
<feature type="transmembrane region" description="Helical" evidence="9">
    <location>
        <begin position="16"/>
        <end position="39"/>
    </location>
</feature>
<dbReference type="InterPro" id="IPR011701">
    <property type="entry name" value="MFS"/>
</dbReference>
<feature type="transmembrane region" description="Helical" evidence="9">
    <location>
        <begin position="234"/>
        <end position="253"/>
    </location>
</feature>
<evidence type="ECO:0000256" key="7">
    <source>
        <dbReference type="ARBA" id="ARBA00023136"/>
    </source>
</evidence>